<dbReference type="PANTHER" id="PTHR34819">
    <property type="entry name" value="LARGE CYSTEINE-RICH PERIPLASMIC PROTEIN OMCB"/>
    <property type="match status" value="1"/>
</dbReference>
<dbReference type="InterPro" id="IPR047589">
    <property type="entry name" value="DUF11_rpt"/>
</dbReference>
<dbReference type="InterPro" id="IPR051172">
    <property type="entry name" value="Chlamydia_OmcB"/>
</dbReference>
<evidence type="ECO:0000259" key="1">
    <source>
        <dbReference type="Pfam" id="PF01345"/>
    </source>
</evidence>
<protein>
    <submittedName>
        <fullName evidence="2">DUF11 domain-containing protein</fullName>
    </submittedName>
</protein>
<dbReference type="InterPro" id="IPR001434">
    <property type="entry name" value="OmcB-like_DUF11"/>
</dbReference>
<reference evidence="2 3" key="1">
    <citation type="submission" date="2020-10" db="EMBL/GenBank/DDBJ databases">
        <authorList>
            <person name="Castelo-Branco R."/>
            <person name="Eusebio N."/>
            <person name="Adriana R."/>
            <person name="Vieira A."/>
            <person name="Brugerolle De Fraissinette N."/>
            <person name="Rezende De Castro R."/>
            <person name="Schneider M.P."/>
            <person name="Vasconcelos V."/>
            <person name="Leao P.N."/>
        </authorList>
    </citation>
    <scope>NUCLEOTIDE SEQUENCE [LARGE SCALE GENOMIC DNA]</scope>
    <source>
        <strain evidence="2 3">LEGE 07299</strain>
    </source>
</reference>
<name>A0ABR9U2S6_9NOSO</name>
<dbReference type="NCBIfam" id="TIGR01451">
    <property type="entry name" value="B_ant_repeat"/>
    <property type="match status" value="2"/>
</dbReference>
<evidence type="ECO:0000313" key="2">
    <source>
        <dbReference type="EMBL" id="MBE9106976.1"/>
    </source>
</evidence>
<dbReference type="Proteomes" id="UP000647836">
    <property type="component" value="Unassembled WGS sequence"/>
</dbReference>
<comment type="caution">
    <text evidence="2">The sequence shown here is derived from an EMBL/GenBank/DDBJ whole genome shotgun (WGS) entry which is preliminary data.</text>
</comment>
<keyword evidence="3" id="KW-1185">Reference proteome</keyword>
<accession>A0ABR9U2S6</accession>
<dbReference type="Gene3D" id="2.60.40.740">
    <property type="match status" value="1"/>
</dbReference>
<organism evidence="2 3">
    <name type="scientific">Nostoc cf. edaphicum LEGE 07299</name>
    <dbReference type="NCBI Taxonomy" id="2777974"/>
    <lineage>
        <taxon>Bacteria</taxon>
        <taxon>Bacillati</taxon>
        <taxon>Cyanobacteriota</taxon>
        <taxon>Cyanophyceae</taxon>
        <taxon>Nostocales</taxon>
        <taxon>Nostocaceae</taxon>
        <taxon>Nostoc</taxon>
    </lineage>
</organism>
<gene>
    <name evidence="2" type="ORF">IQ229_19195</name>
</gene>
<evidence type="ECO:0000313" key="3">
    <source>
        <dbReference type="Proteomes" id="UP000647836"/>
    </source>
</evidence>
<dbReference type="Pfam" id="PF01345">
    <property type="entry name" value="DUF11"/>
    <property type="match status" value="1"/>
</dbReference>
<proteinExistence type="predicted"/>
<feature type="domain" description="DUF11" evidence="1">
    <location>
        <begin position="589"/>
        <end position="700"/>
    </location>
</feature>
<dbReference type="EMBL" id="JADEXF010000698">
    <property type="protein sequence ID" value="MBE9106976.1"/>
    <property type="molecule type" value="Genomic_DNA"/>
</dbReference>
<sequence>MKYLLKKLRAIATVNIDENDKFFLAVDNPVKKLMEKPLTISRQKLWLSSLGFFLCIFGNSIQPSWAEGSKELVSDGGYRPYVEWSDLALAGIVRKTILKVYVQQGETVNLGSSVHTSFSNPQDIVYRSPFGAQNGSCDVLNSGFGFIDTVAKETAGPLPNSGGYTPCSFVATETGIYEVEFHSPDKSGATNNNPPPRTTTAVFPTNGTQLSGVAAWDITVRDSNGVKKGRVFTNYIAMNMGGNAGQNGAPAGLGLNSKLYIQTKDGYRYETDMNGVDPFGFIFFANSRGYIDSNGSTLYHSINSPADQNSTLNFYGNVKVQSPNVTDTTTDITHLVFFNRPDIATLNALSIPIAANIPIVPTSFKFTGGNGGSGNQTSVGVGGNFSFNASSSGSYQIIIDTNTDGIYDPSSDRVLQNVLSLGSNVVLWNGKDANGTNLLPRSGNLPYNAIITTRSGEYHFPMLDAENNTLGFKITMENPPALFPNLLDQNGQQIGSTTVYYNDNNYTSANGTAINLDGTGATNPRNAARGINSALGEHEFSSNYGDYKGIDTWTYFPSEAITTPLVITTNTQANVIGTKSVRFLADNDSSGTVTVGDRIEYTITYSNLNPGNSDAINFTINELLPSQLTFVSAAISAATSGNNITINSSYNGADVVAVTNSGTLRVGDTITIKITATINNANGGNPISNQANATFNTPDNPTGTVGTVLTDADSAGATNNPPTLGNSFLQITDNGVNTGNNPASTADDDPTLFTVLNISSNPKLLLIKRITRLNNQDLTDIVDGRSDVATNASNYVPEPYATDDNDPKWPVSYLRGLINAGTVKPGDELEYTIYFLSNGLGNATNVKFCDLVPTNVSLIPTAFNGMTPNDGGLPGADQGIALAIGSNTPTLYLTNVGDSDRGYFYTANDSGTPSYCGTNTNGAVVVNITVPSFPNLPAATGSGTPANSYGFVRFRAKVK</sequence>